<name>A0ABV0BDC4_9SPHN</name>
<dbReference type="InterPro" id="IPR006045">
    <property type="entry name" value="Cupin_1"/>
</dbReference>
<proteinExistence type="predicted"/>
<evidence type="ECO:0000313" key="3">
    <source>
        <dbReference type="EMBL" id="MEN3748876.1"/>
    </source>
</evidence>
<reference evidence="3 4" key="1">
    <citation type="submission" date="2024-05" db="EMBL/GenBank/DDBJ databases">
        <title>Sphingomonas sp. HF-S3 16S ribosomal RNA gene Genome sequencing and assembly.</title>
        <authorList>
            <person name="Lee H."/>
        </authorList>
    </citation>
    <scope>NUCLEOTIDE SEQUENCE [LARGE SCALE GENOMIC DNA]</scope>
    <source>
        <strain evidence="3 4">HF-S3</strain>
    </source>
</reference>
<dbReference type="RefSeq" id="WP_346247939.1">
    <property type="nucleotide sequence ID" value="NZ_JBDIZK010000010.1"/>
</dbReference>
<gene>
    <name evidence="3" type="ORF">TPR58_17000</name>
</gene>
<keyword evidence="4" id="KW-1185">Reference proteome</keyword>
<feature type="domain" description="Cupin type-1" evidence="2">
    <location>
        <begin position="72"/>
        <end position="138"/>
    </location>
</feature>
<comment type="caution">
    <text evidence="3">The sequence shown here is derived from an EMBL/GenBank/DDBJ whole genome shotgun (WGS) entry which is preliminary data.</text>
</comment>
<dbReference type="CDD" id="cd02208">
    <property type="entry name" value="cupin_RmlC-like"/>
    <property type="match status" value="1"/>
</dbReference>
<evidence type="ECO:0000313" key="4">
    <source>
        <dbReference type="Proteomes" id="UP001427805"/>
    </source>
</evidence>
<sequence length="154" mass="16354">MAMSFGIADASAQTKAPDAASRQDFASDAEVRAQIQAMLAEMKPDQGFMWRPLVRDGVRIAALEIWKRPGRPAVHPDQAEYAIVIEGTGTLVSGGTLLDAEPRNATLVEGSRIENGTTRALGPGDVILVPAGVPHWFGITGDRLVLLGIKLPGK</sequence>
<organism evidence="3 4">
    <name type="scientific">Sphingomonas rustica</name>
    <dbReference type="NCBI Taxonomy" id="3103142"/>
    <lineage>
        <taxon>Bacteria</taxon>
        <taxon>Pseudomonadati</taxon>
        <taxon>Pseudomonadota</taxon>
        <taxon>Alphaproteobacteria</taxon>
        <taxon>Sphingomonadales</taxon>
        <taxon>Sphingomonadaceae</taxon>
        <taxon>Sphingomonas</taxon>
    </lineage>
</organism>
<evidence type="ECO:0000259" key="2">
    <source>
        <dbReference type="Pfam" id="PF00190"/>
    </source>
</evidence>
<dbReference type="InterPro" id="IPR011051">
    <property type="entry name" value="RmlC_Cupin_sf"/>
</dbReference>
<dbReference type="EMBL" id="JBDIZK010000010">
    <property type="protein sequence ID" value="MEN3748876.1"/>
    <property type="molecule type" value="Genomic_DNA"/>
</dbReference>
<dbReference type="Gene3D" id="2.60.120.10">
    <property type="entry name" value="Jelly Rolls"/>
    <property type="match status" value="1"/>
</dbReference>
<protein>
    <submittedName>
        <fullName evidence="3">Cupin domain-containing protein</fullName>
    </submittedName>
</protein>
<dbReference type="SUPFAM" id="SSF51182">
    <property type="entry name" value="RmlC-like cupins"/>
    <property type="match status" value="1"/>
</dbReference>
<feature type="region of interest" description="Disordered" evidence="1">
    <location>
        <begin position="1"/>
        <end position="25"/>
    </location>
</feature>
<dbReference type="Pfam" id="PF00190">
    <property type="entry name" value="Cupin_1"/>
    <property type="match status" value="1"/>
</dbReference>
<accession>A0ABV0BDC4</accession>
<dbReference type="InterPro" id="IPR014710">
    <property type="entry name" value="RmlC-like_jellyroll"/>
</dbReference>
<dbReference type="Proteomes" id="UP001427805">
    <property type="component" value="Unassembled WGS sequence"/>
</dbReference>
<evidence type="ECO:0000256" key="1">
    <source>
        <dbReference type="SAM" id="MobiDB-lite"/>
    </source>
</evidence>